<dbReference type="GO" id="GO:0000387">
    <property type="term" value="P:spliceosomal snRNP assembly"/>
    <property type="evidence" value="ECO:0007669"/>
    <property type="project" value="TreeGrafter"/>
</dbReference>
<feature type="compositionally biased region" description="Polar residues" evidence="1">
    <location>
        <begin position="311"/>
        <end position="324"/>
    </location>
</feature>
<feature type="region of interest" description="Disordered" evidence="1">
    <location>
        <begin position="289"/>
        <end position="324"/>
    </location>
</feature>
<dbReference type="PANTHER" id="PTHR15197">
    <property type="entry name" value="COILIN P80"/>
    <property type="match status" value="1"/>
</dbReference>
<feature type="region of interest" description="Disordered" evidence="1">
    <location>
        <begin position="344"/>
        <end position="393"/>
    </location>
</feature>
<evidence type="ECO:0000313" key="4">
    <source>
        <dbReference type="EMBL" id="KAG8227477.1"/>
    </source>
</evidence>
<feature type="region of interest" description="Disordered" evidence="1">
    <location>
        <begin position="101"/>
        <end position="179"/>
    </location>
</feature>
<feature type="compositionally biased region" description="Basic residues" evidence="1">
    <location>
        <begin position="296"/>
        <end position="310"/>
    </location>
</feature>
<dbReference type="InterPro" id="IPR031722">
    <property type="entry name" value="Coilin_N"/>
</dbReference>
<comment type="caution">
    <text evidence="4">The sequence shown here is derived from an EMBL/GenBank/DDBJ whole genome shotgun (WGS) entry which is preliminary data.</text>
</comment>
<reference evidence="4" key="2">
    <citation type="submission" date="2017-10" db="EMBL/GenBank/DDBJ databases">
        <title>Ladona fulva Genome sequencing and assembly.</title>
        <authorList>
            <person name="Murali S."/>
            <person name="Richards S."/>
            <person name="Bandaranaike D."/>
            <person name="Bellair M."/>
            <person name="Blankenburg K."/>
            <person name="Chao H."/>
            <person name="Dinh H."/>
            <person name="Doddapaneni H."/>
            <person name="Dugan-Rocha S."/>
            <person name="Elkadiri S."/>
            <person name="Gnanaolivu R."/>
            <person name="Hernandez B."/>
            <person name="Skinner E."/>
            <person name="Javaid M."/>
            <person name="Lee S."/>
            <person name="Li M."/>
            <person name="Ming W."/>
            <person name="Munidasa M."/>
            <person name="Muniz J."/>
            <person name="Nguyen L."/>
            <person name="Hughes D."/>
            <person name="Osuji N."/>
            <person name="Pu L.-L."/>
            <person name="Puazo M."/>
            <person name="Qu C."/>
            <person name="Quiroz J."/>
            <person name="Raj R."/>
            <person name="Weissenberger G."/>
            <person name="Xin Y."/>
            <person name="Zou X."/>
            <person name="Han Y."/>
            <person name="Worley K."/>
            <person name="Muzny D."/>
            <person name="Gibbs R."/>
        </authorList>
    </citation>
    <scope>NUCLEOTIDE SEQUENCE</scope>
    <source>
        <strain evidence="4">Sampled in the wild</strain>
    </source>
</reference>
<dbReference type="InterPro" id="IPR056398">
    <property type="entry name" value="Tudor_Coilin"/>
</dbReference>
<gene>
    <name evidence="4" type="ORF">J437_LFUL002366</name>
</gene>
<dbReference type="GO" id="GO:0015030">
    <property type="term" value="C:Cajal body"/>
    <property type="evidence" value="ECO:0007669"/>
    <property type="project" value="TreeGrafter"/>
</dbReference>
<feature type="compositionally biased region" description="Polar residues" evidence="1">
    <location>
        <begin position="362"/>
        <end position="392"/>
    </location>
</feature>
<dbReference type="AlphaFoldDB" id="A0A8K0K377"/>
<dbReference type="EMBL" id="KZ308325">
    <property type="protein sequence ID" value="KAG8227477.1"/>
    <property type="molecule type" value="Genomic_DNA"/>
</dbReference>
<evidence type="ECO:0000259" key="2">
    <source>
        <dbReference type="Pfam" id="PF15862"/>
    </source>
</evidence>
<feature type="domain" description="Coilin tudor" evidence="3">
    <location>
        <begin position="520"/>
        <end position="576"/>
    </location>
</feature>
<dbReference type="InterPro" id="IPR024822">
    <property type="entry name" value="Coilin"/>
</dbReference>
<evidence type="ECO:0000259" key="3">
    <source>
        <dbReference type="Pfam" id="PF23086"/>
    </source>
</evidence>
<organism evidence="4 5">
    <name type="scientific">Ladona fulva</name>
    <name type="common">Scarce chaser dragonfly</name>
    <name type="synonym">Libellula fulva</name>
    <dbReference type="NCBI Taxonomy" id="123851"/>
    <lineage>
        <taxon>Eukaryota</taxon>
        <taxon>Metazoa</taxon>
        <taxon>Ecdysozoa</taxon>
        <taxon>Arthropoda</taxon>
        <taxon>Hexapoda</taxon>
        <taxon>Insecta</taxon>
        <taxon>Pterygota</taxon>
        <taxon>Palaeoptera</taxon>
        <taxon>Odonata</taxon>
        <taxon>Epiprocta</taxon>
        <taxon>Anisoptera</taxon>
        <taxon>Libelluloidea</taxon>
        <taxon>Libellulidae</taxon>
        <taxon>Ladona</taxon>
    </lineage>
</organism>
<reference evidence="4" key="1">
    <citation type="submission" date="2013-04" db="EMBL/GenBank/DDBJ databases">
        <authorList>
            <person name="Qu J."/>
            <person name="Murali S.C."/>
            <person name="Bandaranaike D."/>
            <person name="Bellair M."/>
            <person name="Blankenburg K."/>
            <person name="Chao H."/>
            <person name="Dinh H."/>
            <person name="Doddapaneni H."/>
            <person name="Downs B."/>
            <person name="Dugan-Rocha S."/>
            <person name="Elkadiri S."/>
            <person name="Gnanaolivu R.D."/>
            <person name="Hernandez B."/>
            <person name="Javaid M."/>
            <person name="Jayaseelan J.C."/>
            <person name="Lee S."/>
            <person name="Li M."/>
            <person name="Ming W."/>
            <person name="Munidasa M."/>
            <person name="Muniz J."/>
            <person name="Nguyen L."/>
            <person name="Ongeri F."/>
            <person name="Osuji N."/>
            <person name="Pu L.-L."/>
            <person name="Puazo M."/>
            <person name="Qu C."/>
            <person name="Quiroz J."/>
            <person name="Raj R."/>
            <person name="Weissenberger G."/>
            <person name="Xin Y."/>
            <person name="Zou X."/>
            <person name="Han Y."/>
            <person name="Richards S."/>
            <person name="Worley K."/>
            <person name="Muzny D."/>
            <person name="Gibbs R."/>
        </authorList>
    </citation>
    <scope>NUCLEOTIDE SEQUENCE</scope>
    <source>
        <strain evidence="4">Sampled in the wild</strain>
    </source>
</reference>
<evidence type="ECO:0000256" key="1">
    <source>
        <dbReference type="SAM" id="MobiDB-lite"/>
    </source>
</evidence>
<dbReference type="GO" id="GO:0030619">
    <property type="term" value="F:U1 snRNA binding"/>
    <property type="evidence" value="ECO:0007669"/>
    <property type="project" value="TreeGrafter"/>
</dbReference>
<proteinExistence type="predicted"/>
<dbReference type="Proteomes" id="UP000792457">
    <property type="component" value="Unassembled WGS sequence"/>
</dbReference>
<dbReference type="GO" id="GO:0030620">
    <property type="term" value="F:U2 snRNA binding"/>
    <property type="evidence" value="ECO:0007669"/>
    <property type="project" value="TreeGrafter"/>
</dbReference>
<dbReference type="OrthoDB" id="74813at2759"/>
<keyword evidence="5" id="KW-1185">Reference proteome</keyword>
<dbReference type="Pfam" id="PF23086">
    <property type="entry name" value="Tudor_Coilin"/>
    <property type="match status" value="1"/>
</dbReference>
<protein>
    <recommendedName>
        <fullName evidence="6">Coilin</fullName>
    </recommendedName>
</protein>
<accession>A0A8K0K377</accession>
<dbReference type="PANTHER" id="PTHR15197:SF0">
    <property type="entry name" value="COILIN"/>
    <property type="match status" value="1"/>
</dbReference>
<dbReference type="Pfam" id="PF15862">
    <property type="entry name" value="Coilin_N"/>
    <property type="match status" value="1"/>
</dbReference>
<sequence>MEGFRVLVNLSHHFSDYRQKSWVYVDPNRYKTLSDLKKHICEVFAIDDDFEIFVCDSYIPSKEDVGIINEKDVLELRKSTGEADVTVTIRDVFITPMSAEEVSRKRRKKRRNHNLDSQLETDESVDNVDPLPENFHPEYNSTMTSRKKRKKTQRSSIEEFAESSPADESNKLGKRKSNPLKENCWNAKEVACSSSVQIPNEDIENSTPVCMVMEHEKSSTVKSTSSTRNSLETNVNYFREINSASEVKEVVSVGNCNVLFSAQSINENSPLERLEHTIFEGDTAEREGEIVDLPLQKKKRNRRGKRKQKKTSSSNHASLDLTTNNSNVSVSTCKQQSFINAVPNSRKHMRFSDSGDDEEVSALQNTENNSIDTNGRNESCSGEANGSVSVSIRQREFSRSSSKLGKECMAEASSVGDEKRKKYDLNPHDQECGRILRYEFTNEVKDDKTSCELQSSPLPVVRWRKKAVLNTGLGATLAHLMKNVKTSEICNSNSKVSNVMAVVQTQPPPSIPEEPSSSSKNYTEFPIVEKFPREGDILAFKILKMNDHYEPCVSSFIESVVTACDQNQSTVTMRILVYAKTIRKKIV</sequence>
<evidence type="ECO:0000313" key="5">
    <source>
        <dbReference type="Proteomes" id="UP000792457"/>
    </source>
</evidence>
<evidence type="ECO:0008006" key="6">
    <source>
        <dbReference type="Google" id="ProtNLM"/>
    </source>
</evidence>
<name>A0A8K0K377_LADFU</name>
<feature type="domain" description="Coilin N-terminal" evidence="2">
    <location>
        <begin position="8"/>
        <end position="167"/>
    </location>
</feature>